<dbReference type="PROSITE" id="PS51257">
    <property type="entry name" value="PROKAR_LIPOPROTEIN"/>
    <property type="match status" value="1"/>
</dbReference>
<reference evidence="3 4" key="1">
    <citation type="submission" date="2017-04" db="EMBL/GenBank/DDBJ databases">
        <authorList>
            <person name="Afonso C.L."/>
            <person name="Miller P.J."/>
            <person name="Scott M.A."/>
            <person name="Spackman E."/>
            <person name="Goraichik I."/>
            <person name="Dimitrov K.M."/>
            <person name="Suarez D.L."/>
            <person name="Swayne D.E."/>
        </authorList>
    </citation>
    <scope>NUCLEOTIDE SEQUENCE [LARGE SCALE GENOMIC DNA]</scope>
    <source>
        <strain evidence="3 4">DSM 23236</strain>
    </source>
</reference>
<feature type="domain" description="Pyrrolo-quinoline quinone repeat" evidence="2">
    <location>
        <begin position="189"/>
        <end position="371"/>
    </location>
</feature>
<feature type="signal peptide" evidence="1">
    <location>
        <begin position="1"/>
        <end position="17"/>
    </location>
</feature>
<keyword evidence="4" id="KW-1185">Reference proteome</keyword>
<evidence type="ECO:0000313" key="4">
    <source>
        <dbReference type="Proteomes" id="UP000192761"/>
    </source>
</evidence>
<dbReference type="SUPFAM" id="SSF50998">
    <property type="entry name" value="Quinoprotein alcohol dehydrogenase-like"/>
    <property type="match status" value="2"/>
</dbReference>
<dbReference type="PANTHER" id="PTHR34512:SF30">
    <property type="entry name" value="OUTER MEMBRANE PROTEIN ASSEMBLY FACTOR BAMB"/>
    <property type="match status" value="1"/>
</dbReference>
<dbReference type="STRING" id="1121001.SAMN02745857_02816"/>
<dbReference type="InterPro" id="IPR011047">
    <property type="entry name" value="Quinoprotein_ADH-like_sf"/>
</dbReference>
<dbReference type="AlphaFoldDB" id="A0A1W1XTM6"/>
<accession>A0A1W1XTM6</accession>
<keyword evidence="1" id="KW-0732">Signal</keyword>
<dbReference type="Proteomes" id="UP000192761">
    <property type="component" value="Unassembled WGS sequence"/>
</dbReference>
<name>A0A1W1XTM6_9NEIS</name>
<dbReference type="Gene3D" id="2.130.10.10">
    <property type="entry name" value="YVTN repeat-like/Quinoprotein amine dehydrogenase"/>
    <property type="match status" value="1"/>
</dbReference>
<dbReference type="PANTHER" id="PTHR34512">
    <property type="entry name" value="CELL SURFACE PROTEIN"/>
    <property type="match status" value="1"/>
</dbReference>
<feature type="chain" id="PRO_5012506569" evidence="1">
    <location>
        <begin position="18"/>
        <end position="539"/>
    </location>
</feature>
<dbReference type="InterPro" id="IPR015943">
    <property type="entry name" value="WD40/YVTN_repeat-like_dom_sf"/>
</dbReference>
<dbReference type="SMART" id="SM00564">
    <property type="entry name" value="PQQ"/>
    <property type="match status" value="5"/>
</dbReference>
<evidence type="ECO:0000259" key="2">
    <source>
        <dbReference type="Pfam" id="PF13360"/>
    </source>
</evidence>
<dbReference type="EMBL" id="FWXD01000016">
    <property type="protein sequence ID" value="SMC27319.1"/>
    <property type="molecule type" value="Genomic_DNA"/>
</dbReference>
<dbReference type="InterPro" id="IPR002372">
    <property type="entry name" value="PQQ_rpt_dom"/>
</dbReference>
<evidence type="ECO:0000313" key="3">
    <source>
        <dbReference type="EMBL" id="SMC27319.1"/>
    </source>
</evidence>
<dbReference type="InterPro" id="IPR018391">
    <property type="entry name" value="PQQ_b-propeller_rpt"/>
</dbReference>
<evidence type="ECO:0000256" key="1">
    <source>
        <dbReference type="SAM" id="SignalP"/>
    </source>
</evidence>
<sequence length="539" mass="56442">MKAVWTTSSLMIGLALAGCGGGGGGGSSSGNGNTTSAVAFAPATIAATADGTQRSEVRLVATPSAELASAKPADIFIKVVDSNQVFSSGAYISSNGDGTFNAVMSTQASLAAGSYSGQLQVQLCKSADCASQYAGSPVSVPYRVNVGMMQPALTRWDGVADWSTAQGNAKHDGYVPVTLDPAKFSLRWHWTTPLYNPPSEPTIYNGTAVTSAGKSLIGLDENTGSQRWSSYFGWPNTVNSSTDGLASANGLVYVSWLATGGNGANNAQLLTFDIKTGSQLRSASYTDRFNLGDTPASRPTVDNGTVYLAGQKLTTVSANGVVSSYGPTLGYQSASVAVDGQNAYSYGALMNTPTSSGSEGELHVFDKNTGALKQTLPDAVSYLNWVPRAHAVVGAQNDIILVNPWNQYSQRALTRLNVGGGVAWSVRGDFNGQPVVANGKIHITCNFPTRVETYDEASGKLLWSQVLPYSNDQSAVLTFAPMIVTNNLLFVNGTTALYAIDLNSHRIVWQYPGMGTLALSANGLLYVTTYSGITAINLK</sequence>
<dbReference type="Pfam" id="PF13360">
    <property type="entry name" value="PQQ_2"/>
    <property type="match status" value="1"/>
</dbReference>
<proteinExistence type="predicted"/>
<protein>
    <submittedName>
        <fullName evidence="3">Outer membrane protein assembly factor BamB, contains PQQ-like beta-propeller repeat</fullName>
    </submittedName>
</protein>
<organism evidence="3 4">
    <name type="scientific">Andreprevotia lacus DSM 23236</name>
    <dbReference type="NCBI Taxonomy" id="1121001"/>
    <lineage>
        <taxon>Bacteria</taxon>
        <taxon>Pseudomonadati</taxon>
        <taxon>Pseudomonadota</taxon>
        <taxon>Betaproteobacteria</taxon>
        <taxon>Neisseriales</taxon>
        <taxon>Chitinibacteraceae</taxon>
        <taxon>Andreprevotia</taxon>
    </lineage>
</organism>
<gene>
    <name evidence="3" type="ORF">SAMN02745857_02816</name>
</gene>